<dbReference type="OrthoDB" id="5588606at2759"/>
<evidence type="ECO:0000256" key="7">
    <source>
        <dbReference type="RuleBase" id="RU366010"/>
    </source>
</evidence>
<dbReference type="GO" id="GO:0017172">
    <property type="term" value="F:cysteine dioxygenase activity"/>
    <property type="evidence" value="ECO:0007669"/>
    <property type="project" value="UniProtKB-UniRule"/>
</dbReference>
<comment type="catalytic activity">
    <reaction evidence="7">
        <text>L-cysteine + O2 = 3-sulfino-L-alanine + H(+)</text>
        <dbReference type="Rhea" id="RHEA:20441"/>
        <dbReference type="ChEBI" id="CHEBI:15378"/>
        <dbReference type="ChEBI" id="CHEBI:15379"/>
        <dbReference type="ChEBI" id="CHEBI:35235"/>
        <dbReference type="ChEBI" id="CHEBI:61085"/>
        <dbReference type="EC" id="1.13.11.20"/>
    </reaction>
</comment>
<evidence type="ECO:0000256" key="2">
    <source>
        <dbReference type="ARBA" id="ARBA00013133"/>
    </source>
</evidence>
<gene>
    <name evidence="9" type="ORF">BJ554DRAFT_7106</name>
</gene>
<evidence type="ECO:0000313" key="9">
    <source>
        <dbReference type="EMBL" id="KAG5460802.1"/>
    </source>
</evidence>
<feature type="region of interest" description="Disordered" evidence="8">
    <location>
        <begin position="20"/>
        <end position="43"/>
    </location>
</feature>
<reference evidence="9 10" key="1">
    <citation type="journal article" name="Sci. Rep.">
        <title>Genome-scale phylogenetic analyses confirm Olpidium as the closest living zoosporic fungus to the non-flagellated, terrestrial fungi.</title>
        <authorList>
            <person name="Chang Y."/>
            <person name="Rochon D."/>
            <person name="Sekimoto S."/>
            <person name="Wang Y."/>
            <person name="Chovatia M."/>
            <person name="Sandor L."/>
            <person name="Salamov A."/>
            <person name="Grigoriev I.V."/>
            <person name="Stajich J.E."/>
            <person name="Spatafora J.W."/>
        </authorList>
    </citation>
    <scope>NUCLEOTIDE SEQUENCE [LARGE SCALE GENOMIC DNA]</scope>
    <source>
        <strain evidence="9">S191</strain>
    </source>
</reference>
<dbReference type="EMBL" id="JAEFCI010004691">
    <property type="protein sequence ID" value="KAG5460802.1"/>
    <property type="molecule type" value="Genomic_DNA"/>
</dbReference>
<evidence type="ECO:0000256" key="6">
    <source>
        <dbReference type="ARBA" id="ARBA00023004"/>
    </source>
</evidence>
<dbReference type="Proteomes" id="UP000673691">
    <property type="component" value="Unassembled WGS sequence"/>
</dbReference>
<proteinExistence type="inferred from homology"/>
<sequence length="124" mass="13277">MKVLDGALIEETFEWPETDAGKPCSAFRNGDNVSPISDHSSDSDDVCAVIDGNGETVKLPPTSDNSSDSDDVCAIAGGPRAMPCGLKKKWVREYNRDEVAYIHDKIGLHRVANSSASKPAVSLQ</sequence>
<dbReference type="Pfam" id="PF05995">
    <property type="entry name" value="CDO_I"/>
    <property type="match status" value="1"/>
</dbReference>
<evidence type="ECO:0000313" key="10">
    <source>
        <dbReference type="Proteomes" id="UP000673691"/>
    </source>
</evidence>
<comment type="caution">
    <text evidence="9">The sequence shown here is derived from an EMBL/GenBank/DDBJ whole genome shotgun (WGS) entry which is preliminary data.</text>
</comment>
<evidence type="ECO:0000256" key="4">
    <source>
        <dbReference type="ARBA" id="ARBA00022964"/>
    </source>
</evidence>
<dbReference type="SUPFAM" id="SSF51182">
    <property type="entry name" value="RmlC-like cupins"/>
    <property type="match status" value="1"/>
</dbReference>
<dbReference type="Gene3D" id="2.60.120.10">
    <property type="entry name" value="Jelly Rolls"/>
    <property type="match status" value="1"/>
</dbReference>
<organism evidence="9 10">
    <name type="scientific">Olpidium bornovanus</name>
    <dbReference type="NCBI Taxonomy" id="278681"/>
    <lineage>
        <taxon>Eukaryota</taxon>
        <taxon>Fungi</taxon>
        <taxon>Fungi incertae sedis</taxon>
        <taxon>Olpidiomycota</taxon>
        <taxon>Olpidiomycotina</taxon>
        <taxon>Olpidiomycetes</taxon>
        <taxon>Olpidiales</taxon>
        <taxon>Olpidiaceae</taxon>
        <taxon>Olpidium</taxon>
    </lineage>
</organism>
<dbReference type="GO" id="GO:0008198">
    <property type="term" value="F:ferrous iron binding"/>
    <property type="evidence" value="ECO:0007669"/>
    <property type="project" value="TreeGrafter"/>
</dbReference>
<protein>
    <recommendedName>
        <fullName evidence="2 7">Cysteine dioxygenase</fullName>
        <ecNumber evidence="2 7">1.13.11.20</ecNumber>
    </recommendedName>
</protein>
<dbReference type="InterPro" id="IPR011051">
    <property type="entry name" value="RmlC_Cupin_sf"/>
</dbReference>
<dbReference type="PANTHER" id="PTHR12918:SF1">
    <property type="entry name" value="CYSTEINE DIOXYGENASE TYPE 1"/>
    <property type="match status" value="1"/>
</dbReference>
<evidence type="ECO:0000256" key="1">
    <source>
        <dbReference type="ARBA" id="ARBA00006622"/>
    </source>
</evidence>
<keyword evidence="4 7" id="KW-0223">Dioxygenase</keyword>
<comment type="similarity">
    <text evidence="1 7">Belongs to the cysteine dioxygenase family.</text>
</comment>
<comment type="cofactor">
    <cofactor evidence="7">
        <name>Fe cation</name>
        <dbReference type="ChEBI" id="CHEBI:24875"/>
    </cofactor>
    <text evidence="7">Binds 1 Fe cation per subunit.</text>
</comment>
<dbReference type="InterPro" id="IPR010300">
    <property type="entry name" value="CDO_1"/>
</dbReference>
<evidence type="ECO:0000256" key="5">
    <source>
        <dbReference type="ARBA" id="ARBA00023002"/>
    </source>
</evidence>
<keyword evidence="6 7" id="KW-0408">Iron</keyword>
<keyword evidence="5 7" id="KW-0560">Oxidoreductase</keyword>
<feature type="region of interest" description="Disordered" evidence="8">
    <location>
        <begin position="52"/>
        <end position="71"/>
    </location>
</feature>
<keyword evidence="3 7" id="KW-0479">Metal-binding</keyword>
<accession>A0A8H7ZX85</accession>
<dbReference type="EC" id="1.13.11.20" evidence="2 7"/>
<evidence type="ECO:0000256" key="8">
    <source>
        <dbReference type="SAM" id="MobiDB-lite"/>
    </source>
</evidence>
<dbReference type="PANTHER" id="PTHR12918">
    <property type="entry name" value="CYSTEINE DIOXYGENASE"/>
    <property type="match status" value="1"/>
</dbReference>
<keyword evidence="10" id="KW-1185">Reference proteome</keyword>
<dbReference type="GO" id="GO:0019448">
    <property type="term" value="P:L-cysteine catabolic process"/>
    <property type="evidence" value="ECO:0007669"/>
    <property type="project" value="TreeGrafter"/>
</dbReference>
<dbReference type="InterPro" id="IPR014710">
    <property type="entry name" value="RmlC-like_jellyroll"/>
</dbReference>
<name>A0A8H7ZX85_9FUNG</name>
<dbReference type="AlphaFoldDB" id="A0A8H7ZX85"/>
<evidence type="ECO:0000256" key="3">
    <source>
        <dbReference type="ARBA" id="ARBA00022723"/>
    </source>
</evidence>